<dbReference type="RefSeq" id="WP_184194752.1">
    <property type="nucleotide sequence ID" value="NZ_JACHGW010000002.1"/>
</dbReference>
<evidence type="ECO:0000313" key="2">
    <source>
        <dbReference type="EMBL" id="MBB6050213.1"/>
    </source>
</evidence>
<evidence type="ECO:0000256" key="1">
    <source>
        <dbReference type="SAM" id="Phobius"/>
    </source>
</evidence>
<dbReference type="EMBL" id="JACHGW010000002">
    <property type="protein sequence ID" value="MBB6050213.1"/>
    <property type="molecule type" value="Genomic_DNA"/>
</dbReference>
<proteinExistence type="predicted"/>
<dbReference type="AlphaFoldDB" id="A0A7W9SQ98"/>
<feature type="transmembrane region" description="Helical" evidence="1">
    <location>
        <begin position="91"/>
        <end position="112"/>
    </location>
</feature>
<protein>
    <submittedName>
        <fullName evidence="2">Uncharacterized protein</fullName>
    </submittedName>
</protein>
<keyword evidence="1" id="KW-0472">Membrane</keyword>
<name>A0A7W9SQ98_ARMRO</name>
<dbReference type="Proteomes" id="UP000520814">
    <property type="component" value="Unassembled WGS sequence"/>
</dbReference>
<keyword evidence="1" id="KW-0812">Transmembrane</keyword>
<keyword evidence="1" id="KW-1133">Transmembrane helix</keyword>
<accession>A0A7W9SQ98</accession>
<gene>
    <name evidence="2" type="ORF">HNQ39_002004</name>
</gene>
<keyword evidence="3" id="KW-1185">Reference proteome</keyword>
<feature type="transmembrane region" description="Helical" evidence="1">
    <location>
        <begin position="145"/>
        <end position="162"/>
    </location>
</feature>
<feature type="transmembrane region" description="Helical" evidence="1">
    <location>
        <begin position="118"/>
        <end position="138"/>
    </location>
</feature>
<sequence length="403" mass="44208">MPKLKAAPETIAEYSDALRQRLAGTLPPEKIDEVVAETQAHLEDSAADLRYQADIYERQAISQFVPVGTLSQGISRAWAPTFLRHSGTRPLQLVSCLLACLGTLAGLAALTWRGYANPLTLAAVLVLPLSFLLAALACRPQPRRFIPGGVAAILLCSVWGGWKLTLLYPKPIVAFDPSWLVSRFDAPAQAQQARLESVRTAKRVAFLHLGLKFIGNAVTDHEVKNSLASYRKTVWGAGGIPISKAIFNAESAWYGRLRRDPQLKLTRELVNNATTTSFSLIARFLPAGLKAERSILVPREDGRGYDREPFPIAARAYWHERGPQDLEFTVGARIIAQDELAKLERLMAAPRERFEAQAARQVGVLAAGYVGSLVLADLLGGYLGMALLRLSRRRRTRRVGLGA</sequence>
<feature type="transmembrane region" description="Helical" evidence="1">
    <location>
        <begin position="362"/>
        <end position="388"/>
    </location>
</feature>
<organism evidence="2 3">
    <name type="scientific">Armatimonas rosea</name>
    <dbReference type="NCBI Taxonomy" id="685828"/>
    <lineage>
        <taxon>Bacteria</taxon>
        <taxon>Bacillati</taxon>
        <taxon>Armatimonadota</taxon>
        <taxon>Armatimonadia</taxon>
        <taxon>Armatimonadales</taxon>
        <taxon>Armatimonadaceae</taxon>
        <taxon>Armatimonas</taxon>
    </lineage>
</organism>
<evidence type="ECO:0000313" key="3">
    <source>
        <dbReference type="Proteomes" id="UP000520814"/>
    </source>
</evidence>
<comment type="caution">
    <text evidence="2">The sequence shown here is derived from an EMBL/GenBank/DDBJ whole genome shotgun (WGS) entry which is preliminary data.</text>
</comment>
<reference evidence="2 3" key="1">
    <citation type="submission" date="2020-08" db="EMBL/GenBank/DDBJ databases">
        <title>Genomic Encyclopedia of Type Strains, Phase IV (KMG-IV): sequencing the most valuable type-strain genomes for metagenomic binning, comparative biology and taxonomic classification.</title>
        <authorList>
            <person name="Goeker M."/>
        </authorList>
    </citation>
    <scope>NUCLEOTIDE SEQUENCE [LARGE SCALE GENOMIC DNA]</scope>
    <source>
        <strain evidence="2 3">DSM 23562</strain>
    </source>
</reference>